<dbReference type="Proteomes" id="UP001066276">
    <property type="component" value="Chromosome 2_1"/>
</dbReference>
<name>A0AAV7VLT9_PLEWA</name>
<feature type="compositionally biased region" description="Gly residues" evidence="1">
    <location>
        <begin position="97"/>
        <end position="117"/>
    </location>
</feature>
<protein>
    <submittedName>
        <fullName evidence="2">Uncharacterized protein</fullName>
    </submittedName>
</protein>
<dbReference type="AlphaFoldDB" id="A0AAV7VLT9"/>
<dbReference type="EMBL" id="JANPWB010000003">
    <property type="protein sequence ID" value="KAJ1201644.1"/>
    <property type="molecule type" value="Genomic_DNA"/>
</dbReference>
<sequence length="124" mass="12868">MNPAACHLVGRWSGGGPGRRLACRRVTRSAWAGRRRLLRELRRGPPAPPLVRGERRHCLGGLWRTRRAAAPRDAVDPGLVTRGCLVVCPAGARPSRPGGGRPGGGAGPAWGPLGGGAIAVRGPP</sequence>
<proteinExistence type="predicted"/>
<keyword evidence="3" id="KW-1185">Reference proteome</keyword>
<organism evidence="2 3">
    <name type="scientific">Pleurodeles waltl</name>
    <name type="common">Iberian ribbed newt</name>
    <dbReference type="NCBI Taxonomy" id="8319"/>
    <lineage>
        <taxon>Eukaryota</taxon>
        <taxon>Metazoa</taxon>
        <taxon>Chordata</taxon>
        <taxon>Craniata</taxon>
        <taxon>Vertebrata</taxon>
        <taxon>Euteleostomi</taxon>
        <taxon>Amphibia</taxon>
        <taxon>Batrachia</taxon>
        <taxon>Caudata</taxon>
        <taxon>Salamandroidea</taxon>
        <taxon>Salamandridae</taxon>
        <taxon>Pleurodelinae</taxon>
        <taxon>Pleurodeles</taxon>
    </lineage>
</organism>
<evidence type="ECO:0000313" key="2">
    <source>
        <dbReference type="EMBL" id="KAJ1201644.1"/>
    </source>
</evidence>
<evidence type="ECO:0000256" key="1">
    <source>
        <dbReference type="SAM" id="MobiDB-lite"/>
    </source>
</evidence>
<evidence type="ECO:0000313" key="3">
    <source>
        <dbReference type="Proteomes" id="UP001066276"/>
    </source>
</evidence>
<feature type="region of interest" description="Disordered" evidence="1">
    <location>
        <begin position="92"/>
        <end position="124"/>
    </location>
</feature>
<comment type="caution">
    <text evidence="2">The sequence shown here is derived from an EMBL/GenBank/DDBJ whole genome shotgun (WGS) entry which is preliminary data.</text>
</comment>
<reference evidence="2" key="1">
    <citation type="journal article" date="2022" name="bioRxiv">
        <title>Sequencing and chromosome-scale assembly of the giantPleurodeles waltlgenome.</title>
        <authorList>
            <person name="Brown T."/>
            <person name="Elewa A."/>
            <person name="Iarovenko S."/>
            <person name="Subramanian E."/>
            <person name="Araus A.J."/>
            <person name="Petzold A."/>
            <person name="Susuki M."/>
            <person name="Suzuki K.-i.T."/>
            <person name="Hayashi T."/>
            <person name="Toyoda A."/>
            <person name="Oliveira C."/>
            <person name="Osipova E."/>
            <person name="Leigh N.D."/>
            <person name="Simon A."/>
            <person name="Yun M.H."/>
        </authorList>
    </citation>
    <scope>NUCLEOTIDE SEQUENCE</scope>
    <source>
        <strain evidence="2">20211129_DDA</strain>
        <tissue evidence="2">Liver</tissue>
    </source>
</reference>
<gene>
    <name evidence="2" type="ORF">NDU88_005450</name>
</gene>
<accession>A0AAV7VLT9</accession>